<reference evidence="1 2" key="1">
    <citation type="submission" date="2016-11" db="EMBL/GenBank/DDBJ databases">
        <authorList>
            <person name="Jaros S."/>
            <person name="Januszkiewicz K."/>
            <person name="Wedrychowicz H."/>
        </authorList>
    </citation>
    <scope>NUCLEOTIDE SEQUENCE [LARGE SCALE GENOMIC DNA]</scope>
    <source>
        <strain evidence="1 2">DSM 28715</strain>
    </source>
</reference>
<keyword evidence="1" id="KW-0560">Oxidoreductase</keyword>
<dbReference type="EMBL" id="FQXB01000004">
    <property type="protein sequence ID" value="SHH26049.1"/>
    <property type="molecule type" value="Genomic_DNA"/>
</dbReference>
<dbReference type="STRING" id="1508389.SAMN05444003_2609"/>
<dbReference type="PANTHER" id="PTHR35446:SF3">
    <property type="entry name" value="CMD DOMAIN-CONTAINING PROTEIN"/>
    <property type="match status" value="1"/>
</dbReference>
<keyword evidence="2" id="KW-1185">Reference proteome</keyword>
<keyword evidence="1" id="KW-0575">Peroxidase</keyword>
<dbReference type="PANTHER" id="PTHR35446">
    <property type="entry name" value="SI:CH211-175M2.5"/>
    <property type="match status" value="1"/>
</dbReference>
<sequence>MTDFPSHDLETAPEGSKPLLENSQKAFGRLPGLHKVMAESPQVLEGYQLLHKLFTETAFDADEMTVVWQTINVEHECHYCVPAHTGIAKRMKVSDEISNALRDETPLPTAKLEALRVFTLQMLRQRGNVTDEQIQTFFDAGYDHRAVLEIILGLSQKVMSNYINHVAETPLDDVVKPLAWTRSDTHIAA</sequence>
<evidence type="ECO:0000313" key="1">
    <source>
        <dbReference type="EMBL" id="SHH26049.1"/>
    </source>
</evidence>
<proteinExistence type="predicted"/>
<dbReference type="RefSeq" id="WP_072901750.1">
    <property type="nucleotide sequence ID" value="NZ_FQXB01000004.1"/>
</dbReference>
<dbReference type="Proteomes" id="UP000184074">
    <property type="component" value="Unassembled WGS sequence"/>
</dbReference>
<evidence type="ECO:0000313" key="2">
    <source>
        <dbReference type="Proteomes" id="UP000184074"/>
    </source>
</evidence>
<dbReference type="SUPFAM" id="SSF69118">
    <property type="entry name" value="AhpD-like"/>
    <property type="match status" value="1"/>
</dbReference>
<organism evidence="1 2">
    <name type="scientific">Cognatiyoonia sediminum</name>
    <dbReference type="NCBI Taxonomy" id="1508389"/>
    <lineage>
        <taxon>Bacteria</taxon>
        <taxon>Pseudomonadati</taxon>
        <taxon>Pseudomonadota</taxon>
        <taxon>Alphaproteobacteria</taxon>
        <taxon>Rhodobacterales</taxon>
        <taxon>Paracoccaceae</taxon>
        <taxon>Cognatiyoonia</taxon>
    </lineage>
</organism>
<gene>
    <name evidence="1" type="ORF">SAMN05444003_2609</name>
</gene>
<dbReference type="OrthoDB" id="9801997at2"/>
<accession>A0A1M5RIY1</accession>
<name>A0A1M5RIY1_9RHOB</name>
<dbReference type="InterPro" id="IPR029032">
    <property type="entry name" value="AhpD-like"/>
</dbReference>
<dbReference type="AlphaFoldDB" id="A0A1M5RIY1"/>
<protein>
    <submittedName>
        <fullName evidence="1">Alkylhydroperoxidase AhpD family core domain-containing protein</fullName>
    </submittedName>
</protein>
<dbReference type="Gene3D" id="1.20.1290.10">
    <property type="entry name" value="AhpD-like"/>
    <property type="match status" value="1"/>
</dbReference>
<dbReference type="GO" id="GO:0004601">
    <property type="term" value="F:peroxidase activity"/>
    <property type="evidence" value="ECO:0007669"/>
    <property type="project" value="UniProtKB-KW"/>
</dbReference>